<dbReference type="CDD" id="cd11033">
    <property type="entry name" value="CYP142-like"/>
    <property type="match status" value="1"/>
</dbReference>
<keyword evidence="6" id="KW-0503">Monooxygenase</keyword>
<evidence type="ECO:0000313" key="7">
    <source>
        <dbReference type="EMBL" id="GAT64563.1"/>
    </source>
</evidence>
<evidence type="ECO:0000256" key="2">
    <source>
        <dbReference type="ARBA" id="ARBA00022617"/>
    </source>
</evidence>
<dbReference type="EMBL" id="BDCX01000001">
    <property type="protein sequence ID" value="GAT64563.1"/>
    <property type="molecule type" value="Genomic_DNA"/>
</dbReference>
<comment type="similarity">
    <text evidence="1">Belongs to the cytochrome P450 family.</text>
</comment>
<keyword evidence="8" id="KW-1185">Reference proteome</keyword>
<dbReference type="Proteomes" id="UP000077701">
    <property type="component" value="Unassembled WGS sequence"/>
</dbReference>
<keyword evidence="5" id="KW-0408">Iron</keyword>
<evidence type="ECO:0000256" key="1">
    <source>
        <dbReference type="ARBA" id="ARBA00010617"/>
    </source>
</evidence>
<dbReference type="AlphaFoldDB" id="A0A161M6X1"/>
<evidence type="ECO:0000256" key="3">
    <source>
        <dbReference type="ARBA" id="ARBA00022723"/>
    </source>
</evidence>
<keyword evidence="2" id="KW-0349">Heme</keyword>
<keyword evidence="3" id="KW-0479">Metal-binding</keyword>
<dbReference type="SUPFAM" id="SSF48264">
    <property type="entry name" value="Cytochrome P450"/>
    <property type="match status" value="1"/>
</dbReference>
<evidence type="ECO:0000256" key="5">
    <source>
        <dbReference type="ARBA" id="ARBA00023004"/>
    </source>
</evidence>
<dbReference type="InterPro" id="IPR036396">
    <property type="entry name" value="Cyt_P450_sf"/>
</dbReference>
<organism evidence="7 8">
    <name type="scientific">Planomonospora sphaerica</name>
    <dbReference type="NCBI Taxonomy" id="161355"/>
    <lineage>
        <taxon>Bacteria</taxon>
        <taxon>Bacillati</taxon>
        <taxon>Actinomycetota</taxon>
        <taxon>Actinomycetes</taxon>
        <taxon>Streptosporangiales</taxon>
        <taxon>Streptosporangiaceae</taxon>
        <taxon>Planomonospora</taxon>
    </lineage>
</organism>
<name>A0A161M6X1_9ACTN</name>
<sequence length="401" mass="44396">MSPSTSTETDIYHPSLYETAMPWERYARLRADDPVHRHAEPGGPGFWAVMRHADIQHVSRHPEVFSSHAGGVMVPDASEEQLSRNRLMMLFQDPPEHTATRAVVNRGFTPRMIGKLEEHIRQICHELVDAALARDSVDFIADIAAPLPLYVICELLGAPAEDRERIFAWSNAMIGADDPDFATQDTAPIFELLAYASALGARRREEPRDDIVSKLVAPAEDGSSMDDLALGVFVVLLAVAGNETTRNAASGGLQAFFDHPDQWRRLLEDRSLLRTLPDEVIRWVSPVITMRRTTLTETELGGRTIPAGEKVVLYYPSGNRDTAVFPDADVFDIGRDPNPHVGFGGGGPHFCLGAHLARMEVRVLFEVLAERTPGIAPAGTARRLRSNFVNSIKEMPVRLRL</sequence>
<dbReference type="GO" id="GO:0005506">
    <property type="term" value="F:iron ion binding"/>
    <property type="evidence" value="ECO:0007669"/>
    <property type="project" value="InterPro"/>
</dbReference>
<dbReference type="PANTHER" id="PTHR46696">
    <property type="entry name" value="P450, PUTATIVE (EUROFUNG)-RELATED"/>
    <property type="match status" value="1"/>
</dbReference>
<dbReference type="GO" id="GO:0036199">
    <property type="term" value="F:cholest-4-en-3-one 26-monooxygenase activity"/>
    <property type="evidence" value="ECO:0007669"/>
    <property type="project" value="TreeGrafter"/>
</dbReference>
<evidence type="ECO:0000313" key="8">
    <source>
        <dbReference type="Proteomes" id="UP000077701"/>
    </source>
</evidence>
<dbReference type="GO" id="GO:0006707">
    <property type="term" value="P:cholesterol catabolic process"/>
    <property type="evidence" value="ECO:0007669"/>
    <property type="project" value="TreeGrafter"/>
</dbReference>
<dbReference type="OrthoDB" id="3203662at2"/>
<dbReference type="InterPro" id="IPR001128">
    <property type="entry name" value="Cyt_P450"/>
</dbReference>
<reference evidence="8" key="2">
    <citation type="submission" date="2016-04" db="EMBL/GenBank/DDBJ databases">
        <title>Planomonospora sphaerica JCM9374 whole genome shotgun sequence.</title>
        <authorList>
            <person name="Suzuki T."/>
            <person name="Dohra H."/>
            <person name="Kodani S."/>
        </authorList>
    </citation>
    <scope>NUCLEOTIDE SEQUENCE [LARGE SCALE GENOMIC DNA]</scope>
    <source>
        <strain evidence="8">JCM 9374</strain>
    </source>
</reference>
<accession>A0A161M6X1</accession>
<keyword evidence="4" id="KW-0560">Oxidoreductase</keyword>
<dbReference type="GO" id="GO:0008395">
    <property type="term" value="F:steroid hydroxylase activity"/>
    <property type="evidence" value="ECO:0007669"/>
    <property type="project" value="TreeGrafter"/>
</dbReference>
<comment type="caution">
    <text evidence="7">The sequence shown here is derived from an EMBL/GenBank/DDBJ whole genome shotgun (WGS) entry which is preliminary data.</text>
</comment>
<dbReference type="STRING" id="161355.PS9374_00193"/>
<dbReference type="PANTHER" id="PTHR46696:SF4">
    <property type="entry name" value="BIOTIN BIOSYNTHESIS CYTOCHROME P450"/>
    <property type="match status" value="1"/>
</dbReference>
<dbReference type="InterPro" id="IPR002397">
    <property type="entry name" value="Cyt_P450_B"/>
</dbReference>
<proteinExistence type="inferred from homology"/>
<evidence type="ECO:0000256" key="4">
    <source>
        <dbReference type="ARBA" id="ARBA00023002"/>
    </source>
</evidence>
<dbReference type="RefSeq" id="WP_068893964.1">
    <property type="nucleotide sequence ID" value="NZ_BDCX01000001.1"/>
</dbReference>
<dbReference type="PRINTS" id="PR00359">
    <property type="entry name" value="BP450"/>
</dbReference>
<gene>
    <name evidence="7" type="ORF">PS9374_00193</name>
</gene>
<evidence type="ECO:0000256" key="6">
    <source>
        <dbReference type="ARBA" id="ARBA00023033"/>
    </source>
</evidence>
<dbReference type="GO" id="GO:0020037">
    <property type="term" value="F:heme binding"/>
    <property type="evidence" value="ECO:0007669"/>
    <property type="project" value="InterPro"/>
</dbReference>
<dbReference type="Pfam" id="PF00067">
    <property type="entry name" value="p450"/>
    <property type="match status" value="1"/>
</dbReference>
<protein>
    <submittedName>
        <fullName evidence="7">Cytochrome P450</fullName>
    </submittedName>
</protein>
<reference evidence="7 8" key="1">
    <citation type="journal article" date="2016" name="Genome Announc.">
        <title>Draft Genome Sequence of Planomonospora sphaerica JCM9374, a Rare Actinomycete.</title>
        <authorList>
            <person name="Dohra H."/>
            <person name="Suzuki T."/>
            <person name="Inoue Y."/>
            <person name="Kodani S."/>
        </authorList>
    </citation>
    <scope>NUCLEOTIDE SEQUENCE [LARGE SCALE GENOMIC DNA]</scope>
    <source>
        <strain evidence="7 8">JCM 9374</strain>
    </source>
</reference>
<dbReference type="FunFam" id="1.10.630.10:FF:000018">
    <property type="entry name" value="Cytochrome P450 monooxygenase"/>
    <property type="match status" value="1"/>
</dbReference>
<dbReference type="Gene3D" id="1.10.630.10">
    <property type="entry name" value="Cytochrome P450"/>
    <property type="match status" value="1"/>
</dbReference>